<protein>
    <submittedName>
        <fullName evidence="1">Uncharacterized protein</fullName>
    </submittedName>
</protein>
<organism evidence="1 2">
    <name type="scientific">Limosa lapponica baueri</name>
    <dbReference type="NCBI Taxonomy" id="1758121"/>
    <lineage>
        <taxon>Eukaryota</taxon>
        <taxon>Metazoa</taxon>
        <taxon>Chordata</taxon>
        <taxon>Craniata</taxon>
        <taxon>Vertebrata</taxon>
        <taxon>Euteleostomi</taxon>
        <taxon>Archelosauria</taxon>
        <taxon>Archosauria</taxon>
        <taxon>Dinosauria</taxon>
        <taxon>Saurischia</taxon>
        <taxon>Theropoda</taxon>
        <taxon>Coelurosauria</taxon>
        <taxon>Aves</taxon>
        <taxon>Neognathae</taxon>
        <taxon>Neoaves</taxon>
        <taxon>Charadriiformes</taxon>
        <taxon>Scolopacidae</taxon>
        <taxon>Limosa</taxon>
    </lineage>
</organism>
<name>A0A2I0UPL7_LIMLA</name>
<dbReference type="AlphaFoldDB" id="A0A2I0UPL7"/>
<dbReference type="Proteomes" id="UP000233556">
    <property type="component" value="Unassembled WGS sequence"/>
</dbReference>
<accession>A0A2I0UPL7</accession>
<keyword evidence="2" id="KW-1185">Reference proteome</keyword>
<evidence type="ECO:0000313" key="1">
    <source>
        <dbReference type="EMBL" id="PKU47981.1"/>
    </source>
</evidence>
<reference evidence="2" key="1">
    <citation type="submission" date="2017-11" db="EMBL/GenBank/DDBJ databases">
        <authorList>
            <person name="Lima N.C."/>
            <person name="Parody-Merino A.M."/>
            <person name="Battley P.F."/>
            <person name="Fidler A.E."/>
            <person name="Prosdocimi F."/>
        </authorList>
    </citation>
    <scope>NUCLEOTIDE SEQUENCE [LARGE SCALE GENOMIC DNA]</scope>
</reference>
<evidence type="ECO:0000313" key="2">
    <source>
        <dbReference type="Proteomes" id="UP000233556"/>
    </source>
</evidence>
<sequence>MDRRGYKSKDSVNRNGYGIEDHQMLEACLYPPENQEICLEEQNPILNTKFREMVKRWRVKFLVKREDSTWCICIRVENPAQFSKIPEEAESYFTASCFSTATSRLQHTNKDGDNLPTPVTDSSH</sequence>
<gene>
    <name evidence="1" type="ORF">llap_1690</name>
</gene>
<dbReference type="EMBL" id="KZ505663">
    <property type="protein sequence ID" value="PKU47981.1"/>
    <property type="molecule type" value="Genomic_DNA"/>
</dbReference>
<proteinExistence type="predicted"/>
<reference evidence="2" key="2">
    <citation type="submission" date="2017-12" db="EMBL/GenBank/DDBJ databases">
        <title>Genome sequence of the Bar-tailed Godwit (Limosa lapponica baueri).</title>
        <authorList>
            <person name="Lima N.C.B."/>
            <person name="Parody-Merino A.M."/>
            <person name="Battley P.F."/>
            <person name="Fidler A.E."/>
            <person name="Prosdocimi F."/>
        </authorList>
    </citation>
    <scope>NUCLEOTIDE SEQUENCE [LARGE SCALE GENOMIC DNA]</scope>
</reference>